<organism evidence="2 3">
    <name type="scientific">Trichomonas vaginalis (strain ATCC PRA-98 / G3)</name>
    <dbReference type="NCBI Taxonomy" id="412133"/>
    <lineage>
        <taxon>Eukaryota</taxon>
        <taxon>Metamonada</taxon>
        <taxon>Parabasalia</taxon>
        <taxon>Trichomonadida</taxon>
        <taxon>Trichomonadidae</taxon>
        <taxon>Trichomonas</taxon>
    </lineage>
</organism>
<feature type="compositionally biased region" description="Polar residues" evidence="1">
    <location>
        <begin position="154"/>
        <end position="199"/>
    </location>
</feature>
<evidence type="ECO:0000313" key="2">
    <source>
        <dbReference type="EMBL" id="EAY10251.1"/>
    </source>
</evidence>
<evidence type="ECO:0000256" key="1">
    <source>
        <dbReference type="SAM" id="MobiDB-lite"/>
    </source>
</evidence>
<dbReference type="RefSeq" id="XP_001322474.1">
    <property type="nucleotide sequence ID" value="XM_001322439.1"/>
</dbReference>
<dbReference type="Proteomes" id="UP000001542">
    <property type="component" value="Unassembled WGS sequence"/>
</dbReference>
<proteinExistence type="predicted"/>
<feature type="region of interest" description="Disordered" evidence="1">
    <location>
        <begin position="215"/>
        <end position="346"/>
    </location>
</feature>
<feature type="compositionally biased region" description="Polar residues" evidence="1">
    <location>
        <begin position="313"/>
        <end position="329"/>
    </location>
</feature>
<feature type="compositionally biased region" description="Polar residues" evidence="1">
    <location>
        <begin position="275"/>
        <end position="290"/>
    </location>
</feature>
<gene>
    <name evidence="2" type="ORF">TVAG_046730</name>
</gene>
<dbReference type="InParanoid" id="A2EAP8"/>
<sequence length="482" mass="54732">MALNSQSSNKDVDTVRNLESSSSFDEFENEFLMNDSNGDDSNEILSDDEFATKKTKQESPVSLKSSKNSKEKELKSSKNQSFQANTPPESARKKLSFVNIDFEEPKESPITETKEISAKKTTKTNKTPSKHSQIPSCYNRPPSSRRHIEEDQNQKVNATKRPSNIAKTKNIRSDLQTRNIHQNDVKSNITKKTPNNDDNPANEIKKRISALKNLSIKSDNKEESSPTTARIANSNLKKEYTPISARKQPEIKRDQLEIKKLPISQMKSNDKQKNEVSPTTARPKTVSTARQIKDHPVSQLKRDKVPVTKNKIESNVPSTSRVPSKQVPQKTEKRPPQTARNERPKPIISVLDESIMLRKQCAKDFCDDLDEVDAELDDPRKTGIDWLDDMAENEEKLMLNFDAERAQEDSMLNLYEAGASKAAQNINPNDDPFDNIMKMMNAGFDAIHQQSMRDKELLDERIMLIQKIQEQLKAEPPIDVSD</sequence>
<dbReference type="AlphaFoldDB" id="A2EAP8"/>
<dbReference type="KEGG" id="tva:4768184"/>
<dbReference type="VEuPathDB" id="TrichDB:TVAG_046730"/>
<reference evidence="2" key="1">
    <citation type="submission" date="2006-10" db="EMBL/GenBank/DDBJ databases">
        <authorList>
            <person name="Amadeo P."/>
            <person name="Zhao Q."/>
            <person name="Wortman J."/>
            <person name="Fraser-Liggett C."/>
            <person name="Carlton J."/>
        </authorList>
    </citation>
    <scope>NUCLEOTIDE SEQUENCE</scope>
    <source>
        <strain evidence="2">G3</strain>
    </source>
</reference>
<feature type="compositionally biased region" description="Basic and acidic residues" evidence="1">
    <location>
        <begin position="103"/>
        <end position="118"/>
    </location>
</feature>
<keyword evidence="3" id="KW-1185">Reference proteome</keyword>
<feature type="compositionally biased region" description="Basic and acidic residues" evidence="1">
    <location>
        <begin position="247"/>
        <end position="260"/>
    </location>
</feature>
<feature type="compositionally biased region" description="Basic and acidic residues" evidence="1">
    <location>
        <begin position="330"/>
        <end position="345"/>
    </location>
</feature>
<evidence type="ECO:0000313" key="3">
    <source>
        <dbReference type="Proteomes" id="UP000001542"/>
    </source>
</evidence>
<feature type="compositionally biased region" description="Acidic residues" evidence="1">
    <location>
        <begin position="37"/>
        <end position="49"/>
    </location>
</feature>
<dbReference type="VEuPathDB" id="TrichDB:TVAGG3_0958460"/>
<feature type="compositionally biased region" description="Basic and acidic residues" evidence="1">
    <location>
        <begin position="291"/>
        <end position="312"/>
    </location>
</feature>
<dbReference type="EMBL" id="DS113341">
    <property type="protein sequence ID" value="EAY10251.1"/>
    <property type="molecule type" value="Genomic_DNA"/>
</dbReference>
<protein>
    <submittedName>
        <fullName evidence="2">Uncharacterized protein</fullName>
    </submittedName>
</protein>
<feature type="region of interest" description="Disordered" evidence="1">
    <location>
        <begin position="1"/>
        <end position="203"/>
    </location>
</feature>
<feature type="compositionally biased region" description="Polar residues" evidence="1">
    <location>
        <begin position="225"/>
        <end position="235"/>
    </location>
</feature>
<accession>A2EAP8</accession>
<name>A2EAP8_TRIV3</name>
<reference evidence="2" key="2">
    <citation type="journal article" date="2007" name="Science">
        <title>Draft genome sequence of the sexually transmitted pathogen Trichomonas vaginalis.</title>
        <authorList>
            <person name="Carlton J.M."/>
            <person name="Hirt R.P."/>
            <person name="Silva J.C."/>
            <person name="Delcher A.L."/>
            <person name="Schatz M."/>
            <person name="Zhao Q."/>
            <person name="Wortman J.R."/>
            <person name="Bidwell S.L."/>
            <person name="Alsmark U.C.M."/>
            <person name="Besteiro S."/>
            <person name="Sicheritz-Ponten T."/>
            <person name="Noel C.J."/>
            <person name="Dacks J.B."/>
            <person name="Foster P.G."/>
            <person name="Simillion C."/>
            <person name="Van de Peer Y."/>
            <person name="Miranda-Saavedra D."/>
            <person name="Barton G.J."/>
            <person name="Westrop G.D."/>
            <person name="Mueller S."/>
            <person name="Dessi D."/>
            <person name="Fiori P.L."/>
            <person name="Ren Q."/>
            <person name="Paulsen I."/>
            <person name="Zhang H."/>
            <person name="Bastida-Corcuera F.D."/>
            <person name="Simoes-Barbosa A."/>
            <person name="Brown M.T."/>
            <person name="Hayes R.D."/>
            <person name="Mukherjee M."/>
            <person name="Okumura C.Y."/>
            <person name="Schneider R."/>
            <person name="Smith A.J."/>
            <person name="Vanacova S."/>
            <person name="Villalvazo M."/>
            <person name="Haas B.J."/>
            <person name="Pertea M."/>
            <person name="Feldblyum T.V."/>
            <person name="Utterback T.R."/>
            <person name="Shu C.L."/>
            <person name="Osoegawa K."/>
            <person name="de Jong P.J."/>
            <person name="Hrdy I."/>
            <person name="Horvathova L."/>
            <person name="Zubacova Z."/>
            <person name="Dolezal P."/>
            <person name="Malik S.B."/>
            <person name="Logsdon J.M. Jr."/>
            <person name="Henze K."/>
            <person name="Gupta A."/>
            <person name="Wang C.C."/>
            <person name="Dunne R.L."/>
            <person name="Upcroft J.A."/>
            <person name="Upcroft P."/>
            <person name="White O."/>
            <person name="Salzberg S.L."/>
            <person name="Tang P."/>
            <person name="Chiu C.-H."/>
            <person name="Lee Y.-S."/>
            <person name="Embley T.M."/>
            <person name="Coombs G.H."/>
            <person name="Mottram J.C."/>
            <person name="Tachezy J."/>
            <person name="Fraser-Liggett C.M."/>
            <person name="Johnson P.J."/>
        </authorList>
    </citation>
    <scope>NUCLEOTIDE SEQUENCE [LARGE SCALE GENOMIC DNA]</scope>
    <source>
        <strain evidence="2">G3</strain>
    </source>
</reference>